<protein>
    <submittedName>
        <fullName evidence="4">NAD dependent epimerase/dehydratase</fullName>
    </submittedName>
</protein>
<evidence type="ECO:0000313" key="4">
    <source>
        <dbReference type="EMBL" id="PON20881.1"/>
    </source>
</evidence>
<dbReference type="Proteomes" id="UP000054821">
    <property type="component" value="Unassembled WGS sequence"/>
</dbReference>
<dbReference type="PANTHER" id="PTHR10366">
    <property type="entry name" value="NAD DEPENDENT EPIMERASE/DEHYDRATASE"/>
    <property type="match status" value="1"/>
</dbReference>
<dbReference type="Pfam" id="PF01370">
    <property type="entry name" value="Epimerase"/>
    <property type="match status" value="1"/>
</dbReference>
<evidence type="ECO:0000259" key="3">
    <source>
        <dbReference type="Pfam" id="PF01370"/>
    </source>
</evidence>
<dbReference type="EMBL" id="JPDN02000059">
    <property type="protein sequence ID" value="PON20881.1"/>
    <property type="molecule type" value="Genomic_DNA"/>
</dbReference>
<name>A0A2P4Z9F9_9HYPO</name>
<dbReference type="InterPro" id="IPR001509">
    <property type="entry name" value="Epimerase_deHydtase"/>
</dbReference>
<dbReference type="GeneID" id="29989742"/>
<sequence>MAIPSDKTLLVTGANGFIAQHIIKQALDRGYNIQATVRSVEVADKVHRIFSDYSFQFSAVIISDLSKKELYEPGFANNPHPITGVIHVARPFKVAVADVAADILDPALGGAIGALKATRQYGSSVRRFVLTSCFVAMLDLGKRLRPGYTYKEKDWNPMTREEAIQMGGAAAYCASKALTERTVWNWMEAEKPPLFAGLYQFAVDIRASSHAHCRLDNSQHVICDAVADD</sequence>
<comment type="similarity">
    <text evidence="2">Belongs to the NAD(P)-dependent epimerase/dehydratase family. Dihydroflavonol-4-reductase subfamily.</text>
</comment>
<dbReference type="PANTHER" id="PTHR10366:SF564">
    <property type="entry name" value="STEROL-4-ALPHA-CARBOXYLATE 3-DEHYDROGENASE, DECARBOXYLATING"/>
    <property type="match status" value="1"/>
</dbReference>
<evidence type="ECO:0000313" key="5">
    <source>
        <dbReference type="Proteomes" id="UP000054821"/>
    </source>
</evidence>
<dbReference type="InterPro" id="IPR036291">
    <property type="entry name" value="NAD(P)-bd_dom_sf"/>
</dbReference>
<gene>
    <name evidence="4" type="ORF">TGAM01_v210280</name>
</gene>
<dbReference type="STRING" id="398673.A0A2P4Z9F9"/>
<dbReference type="GO" id="GO:0016616">
    <property type="term" value="F:oxidoreductase activity, acting on the CH-OH group of donors, NAD or NADP as acceptor"/>
    <property type="evidence" value="ECO:0007669"/>
    <property type="project" value="TreeGrafter"/>
</dbReference>
<keyword evidence="1" id="KW-0560">Oxidoreductase</keyword>
<keyword evidence="5" id="KW-1185">Reference proteome</keyword>
<dbReference type="RefSeq" id="XP_018657168.1">
    <property type="nucleotide sequence ID" value="XM_018809659.1"/>
</dbReference>
<reference evidence="4 5" key="1">
    <citation type="journal article" date="2016" name="Genome Announc.">
        <title>Draft Whole-Genome Sequence of Trichoderma gamsii T6085, a Promising Biocontrol Agent of Fusarium Head Blight on Wheat.</title>
        <authorList>
            <person name="Baroncelli R."/>
            <person name="Zapparata A."/>
            <person name="Piaggeschi G."/>
            <person name="Sarrocco S."/>
            <person name="Vannacci G."/>
        </authorList>
    </citation>
    <scope>NUCLEOTIDE SEQUENCE [LARGE SCALE GENOMIC DNA]</scope>
    <source>
        <strain evidence="4 5">T6085</strain>
    </source>
</reference>
<proteinExistence type="inferred from homology"/>
<organism evidence="4 5">
    <name type="scientific">Trichoderma gamsii</name>
    <dbReference type="NCBI Taxonomy" id="398673"/>
    <lineage>
        <taxon>Eukaryota</taxon>
        <taxon>Fungi</taxon>
        <taxon>Dikarya</taxon>
        <taxon>Ascomycota</taxon>
        <taxon>Pezizomycotina</taxon>
        <taxon>Sordariomycetes</taxon>
        <taxon>Hypocreomycetidae</taxon>
        <taxon>Hypocreales</taxon>
        <taxon>Hypocreaceae</taxon>
        <taxon>Trichoderma</taxon>
    </lineage>
</organism>
<feature type="domain" description="NAD-dependent epimerase/dehydratase" evidence="3">
    <location>
        <begin position="10"/>
        <end position="190"/>
    </location>
</feature>
<evidence type="ECO:0000256" key="2">
    <source>
        <dbReference type="ARBA" id="ARBA00023445"/>
    </source>
</evidence>
<dbReference type="Gene3D" id="3.40.50.720">
    <property type="entry name" value="NAD(P)-binding Rossmann-like Domain"/>
    <property type="match status" value="1"/>
</dbReference>
<dbReference type="InterPro" id="IPR050425">
    <property type="entry name" value="NAD(P)_dehydrat-like"/>
</dbReference>
<accession>A0A2P4Z9F9</accession>
<evidence type="ECO:0000256" key="1">
    <source>
        <dbReference type="ARBA" id="ARBA00023002"/>
    </source>
</evidence>
<comment type="caution">
    <text evidence="4">The sequence shown here is derived from an EMBL/GenBank/DDBJ whole genome shotgun (WGS) entry which is preliminary data.</text>
</comment>
<dbReference type="AlphaFoldDB" id="A0A2P4Z9F9"/>
<dbReference type="SUPFAM" id="SSF51735">
    <property type="entry name" value="NAD(P)-binding Rossmann-fold domains"/>
    <property type="match status" value="1"/>
</dbReference>